<dbReference type="EMBL" id="LCUC01000271">
    <property type="protein sequence ID" value="KKY32911.1"/>
    <property type="molecule type" value="Genomic_DNA"/>
</dbReference>
<keyword evidence="4" id="KW-1185">Reference proteome</keyword>
<name>A0A0G2FFL8_9PEZI</name>
<feature type="compositionally biased region" description="Low complexity" evidence="2">
    <location>
        <begin position="411"/>
        <end position="440"/>
    </location>
</feature>
<dbReference type="Proteomes" id="UP000034680">
    <property type="component" value="Unassembled WGS sequence"/>
</dbReference>
<reference evidence="3 4" key="1">
    <citation type="submission" date="2015-05" db="EMBL/GenBank/DDBJ databases">
        <title>Distinctive expansion of gene families associated with plant cell wall degradation and secondary metabolism in the genomes of grapevine trunk pathogens.</title>
        <authorList>
            <person name="Lawrence D.P."/>
            <person name="Travadon R."/>
            <person name="Rolshausen P.E."/>
            <person name="Baumgartner K."/>
        </authorList>
    </citation>
    <scope>NUCLEOTIDE SEQUENCE [LARGE SCALE GENOMIC DNA]</scope>
    <source>
        <strain evidence="3">DA912</strain>
    </source>
</reference>
<feature type="compositionally biased region" description="Pro residues" evidence="2">
    <location>
        <begin position="377"/>
        <end position="392"/>
    </location>
</feature>
<evidence type="ECO:0000256" key="1">
    <source>
        <dbReference type="SAM" id="Coils"/>
    </source>
</evidence>
<evidence type="ECO:0000313" key="3">
    <source>
        <dbReference type="EMBL" id="KKY32911.1"/>
    </source>
</evidence>
<accession>A0A0G2FFL8</accession>
<gene>
    <name evidence="3" type="ORF">UCDDA912_g07139</name>
</gene>
<dbReference type="OrthoDB" id="5245002at2759"/>
<dbReference type="AlphaFoldDB" id="A0A0G2FFL8"/>
<organism evidence="3 4">
    <name type="scientific">Diaporthe ampelina</name>
    <dbReference type="NCBI Taxonomy" id="1214573"/>
    <lineage>
        <taxon>Eukaryota</taxon>
        <taxon>Fungi</taxon>
        <taxon>Dikarya</taxon>
        <taxon>Ascomycota</taxon>
        <taxon>Pezizomycotina</taxon>
        <taxon>Sordariomycetes</taxon>
        <taxon>Sordariomycetidae</taxon>
        <taxon>Diaporthales</taxon>
        <taxon>Diaporthaceae</taxon>
        <taxon>Diaporthe</taxon>
    </lineage>
</organism>
<evidence type="ECO:0000313" key="4">
    <source>
        <dbReference type="Proteomes" id="UP000034680"/>
    </source>
</evidence>
<proteinExistence type="predicted"/>
<keyword evidence="1" id="KW-0175">Coiled coil</keyword>
<reference evidence="3 4" key="2">
    <citation type="submission" date="2015-05" db="EMBL/GenBank/DDBJ databases">
        <authorList>
            <person name="Morales-Cruz A."/>
            <person name="Amrine K.C."/>
            <person name="Cantu D."/>
        </authorList>
    </citation>
    <scope>NUCLEOTIDE SEQUENCE [LARGE SCALE GENOMIC DNA]</scope>
    <source>
        <strain evidence="3">DA912</strain>
    </source>
</reference>
<evidence type="ECO:0000256" key="2">
    <source>
        <dbReference type="SAM" id="MobiDB-lite"/>
    </source>
</evidence>
<feature type="coiled-coil region" evidence="1">
    <location>
        <begin position="157"/>
        <end position="205"/>
    </location>
</feature>
<sequence>MEDLKMAIYFAVAAVVAPFLITQPRHVHALLTIVCISLFWQSVIRYQDAMDVDTPSATIATAAAIAFFNAVANRPLSWLSLILYADPSEVSASERPMPVSQWFRKPRQLIPPERNSQALGATDPVVRRMGEQIRNLQAYLGARTSELLEALHYKVLYEESEAEKGEMKAENKALKGRNAYLSMELDSAKKESARNEARADEYEAKTLDLMNQRDRRLQTGECCGACKAEVTSLARNLADMTKKHGEAVDTTTGLLASIAATKAETERAMALKDQAIEDRDKIISAKGREAWAQTASNNLGGESSQASLFAHIGDLDEQLSNRDSEIARLNGVIDARRYCCCGRCGPRPSGGPNGGDGGDDHGDDDNSGPPQGGNAQPPTPANEPSGAPPCPVAPSSNPTPTAGAPSDDDGAVAVAPVPSAPATPISSPIAAPATPDSATAFTTSVPKSPAIGDPGLRSPAHGI</sequence>
<protein>
    <submittedName>
        <fullName evidence="3">Uncharacterized protein</fullName>
    </submittedName>
</protein>
<feature type="region of interest" description="Disordered" evidence="2">
    <location>
        <begin position="351"/>
        <end position="463"/>
    </location>
</feature>
<comment type="caution">
    <text evidence="3">The sequence shown here is derived from an EMBL/GenBank/DDBJ whole genome shotgun (WGS) entry which is preliminary data.</text>
</comment>